<organism evidence="1 2">
    <name type="scientific">Aristaeella lactis</name>
    <dbReference type="NCBI Taxonomy" id="3046383"/>
    <lineage>
        <taxon>Bacteria</taxon>
        <taxon>Bacillati</taxon>
        <taxon>Bacillota</taxon>
        <taxon>Clostridia</taxon>
        <taxon>Eubacteriales</taxon>
        <taxon>Aristaeellaceae</taxon>
        <taxon>Aristaeella</taxon>
    </lineage>
</organism>
<comment type="caution">
    <text evidence="1">The sequence shown here is derived from an EMBL/GenBank/DDBJ whole genome shotgun (WGS) entry which is preliminary data.</text>
</comment>
<accession>A0AC61PL92</accession>
<evidence type="ECO:0000313" key="1">
    <source>
        <dbReference type="EMBL" id="SMC58280.1"/>
    </source>
</evidence>
<name>A0AC61PL92_9FIRM</name>
<reference evidence="1" key="1">
    <citation type="submission" date="2017-04" db="EMBL/GenBank/DDBJ databases">
        <authorList>
            <person name="Varghese N."/>
            <person name="Submissions S."/>
        </authorList>
    </citation>
    <scope>NUCLEOTIDE SEQUENCE</scope>
    <source>
        <strain evidence="1">WTE2008</strain>
    </source>
</reference>
<proteinExistence type="predicted"/>
<protein>
    <submittedName>
        <fullName evidence="1">Protein-tyrosine phosphatase</fullName>
    </submittedName>
</protein>
<dbReference type="Proteomes" id="UP000192328">
    <property type="component" value="Unassembled WGS sequence"/>
</dbReference>
<gene>
    <name evidence="1" type="ORF">SAMN06297397_1538</name>
</gene>
<dbReference type="EMBL" id="FWXZ01000002">
    <property type="protein sequence ID" value="SMC58280.1"/>
    <property type="molecule type" value="Genomic_DNA"/>
</dbReference>
<keyword evidence="2" id="KW-1185">Reference proteome</keyword>
<sequence length="252" mass="29003">MEEKYQFIDIHSHIIYGADDGAGSLGEAVRLLELDEEEGAAAVFATPHYGKENGYAPDAAGVMQTFERIRERAAEEVPGLQLYLGTEWYCAWNLGERIRRREAFRMNDTDYVLVEFLEYSEEHESADRILTNLAELKRQGFKPILAHPERYKAMQEDWDLAKQVCDMGVLLQVNAYDLDLNWKIRTKELAQWLAAERMVSFIGSDMHGVYNGKRVPKMKEGIRWLYEHTDREYADAVAFGNAERLLGVSLDK</sequence>
<evidence type="ECO:0000313" key="2">
    <source>
        <dbReference type="Proteomes" id="UP000192328"/>
    </source>
</evidence>